<evidence type="ECO:0008006" key="3">
    <source>
        <dbReference type="Google" id="ProtNLM"/>
    </source>
</evidence>
<dbReference type="Proteomes" id="UP001154282">
    <property type="component" value="Unassembled WGS sequence"/>
</dbReference>
<proteinExistence type="predicted"/>
<evidence type="ECO:0000313" key="1">
    <source>
        <dbReference type="EMBL" id="CAI0392134.1"/>
    </source>
</evidence>
<organism evidence="1 2">
    <name type="scientific">Linum tenue</name>
    <dbReference type="NCBI Taxonomy" id="586396"/>
    <lineage>
        <taxon>Eukaryota</taxon>
        <taxon>Viridiplantae</taxon>
        <taxon>Streptophyta</taxon>
        <taxon>Embryophyta</taxon>
        <taxon>Tracheophyta</taxon>
        <taxon>Spermatophyta</taxon>
        <taxon>Magnoliopsida</taxon>
        <taxon>eudicotyledons</taxon>
        <taxon>Gunneridae</taxon>
        <taxon>Pentapetalae</taxon>
        <taxon>rosids</taxon>
        <taxon>fabids</taxon>
        <taxon>Malpighiales</taxon>
        <taxon>Linaceae</taxon>
        <taxon>Linum</taxon>
    </lineage>
</organism>
<sequence>MGGDQVRAVAYIKRLLDQFYSDSRLQCKLSSKDCAALVDKITARIRTWHKILKEIEMHYSRFLYGVRGLNTRTQAQVLWTFVALPKEEGGVGIRDFKKWNQACVVRHIRNLLAETGSLWVVWVKKYRLKQKAIWDLSVQLAGTWICKRILKCIEGIQSYLSGSASQLAWDGKILPKYSVKMVRKSISTPNPLVDWFPAMWASLLRLNTVCCYG</sequence>
<dbReference type="AlphaFoldDB" id="A0AAV0I4S2"/>
<protein>
    <recommendedName>
        <fullName evidence="3">Reverse transcriptase</fullName>
    </recommendedName>
</protein>
<keyword evidence="2" id="KW-1185">Reference proteome</keyword>
<comment type="caution">
    <text evidence="1">The sequence shown here is derived from an EMBL/GenBank/DDBJ whole genome shotgun (WGS) entry which is preliminary data.</text>
</comment>
<reference evidence="1" key="1">
    <citation type="submission" date="2022-08" db="EMBL/GenBank/DDBJ databases">
        <authorList>
            <person name="Gutierrez-Valencia J."/>
        </authorList>
    </citation>
    <scope>NUCLEOTIDE SEQUENCE</scope>
</reference>
<dbReference type="EMBL" id="CAMGYJ010000003">
    <property type="protein sequence ID" value="CAI0392134.1"/>
    <property type="molecule type" value="Genomic_DNA"/>
</dbReference>
<name>A0AAV0I4S2_9ROSI</name>
<evidence type="ECO:0000313" key="2">
    <source>
        <dbReference type="Proteomes" id="UP001154282"/>
    </source>
</evidence>
<gene>
    <name evidence="1" type="ORF">LITE_LOCUS7421</name>
</gene>
<accession>A0AAV0I4S2</accession>